<name>A0A2N9HRW7_FAGSY</name>
<proteinExistence type="predicted"/>
<reference evidence="1" key="1">
    <citation type="submission" date="2018-02" db="EMBL/GenBank/DDBJ databases">
        <authorList>
            <person name="Cohen D.B."/>
            <person name="Kent A.D."/>
        </authorList>
    </citation>
    <scope>NUCLEOTIDE SEQUENCE</scope>
</reference>
<sequence length="540" mass="61865">MNMQLCREFTADEIHKAFHQMHPTKAPGPDGMSALFFQKYWALIGTEVTENVLQILNTTTSPKDFNKTNIAFIPKTKTPQRMTEISTNQSMQCHLKADLQGNALVAFEVMHYLQQKRTVGVRRPVDLTYYEMHLNYTVLNEEPCGTIIPSRELHQGDPLSPYLFLLCVEGFSSLLTEAENQQNIKGVASKGGMGFRNLHSFNLAMLAKQGWRLSQNQNSMAYRVYKSKYFPTGNLLQAPVGHNPSYAWRSIWNALEVIRQGSRWRVGNGIRINIWEDRWLPTLSTFKVRTPRIDINDTPQVSSLIDQDSGNWRVEKLNQFFLPMDVTAIMSIPLGNLQMEDTRVWIGNSTGMFTVKSAYCIAQNILEPNHPEESSNLRKFGIKVVFQELYPRHVGDIREAMLLLLEKGKSVRIEFFWVVAWNIWWDRNKKIHGDSSGTLHDVLRLARQMMEDFLNLNHEQQASPQSPAWWHAPDNDSLLGEVAGLKEISVLRFSPCDSNRVAHLLAHYAQETETCRTWRDTVPDFLIAQLWRDGVTGSPG</sequence>
<evidence type="ECO:0008006" key="2">
    <source>
        <dbReference type="Google" id="ProtNLM"/>
    </source>
</evidence>
<dbReference type="InterPro" id="IPR052343">
    <property type="entry name" value="Retrotransposon-Effector_Assoc"/>
</dbReference>
<dbReference type="PANTHER" id="PTHR46890">
    <property type="entry name" value="NON-LTR RETROLELEMENT REVERSE TRANSCRIPTASE-LIKE PROTEIN-RELATED"/>
    <property type="match status" value="1"/>
</dbReference>
<evidence type="ECO:0000313" key="1">
    <source>
        <dbReference type="EMBL" id="SPD14369.1"/>
    </source>
</evidence>
<accession>A0A2N9HRW7</accession>
<dbReference type="PANTHER" id="PTHR46890:SF48">
    <property type="entry name" value="RNA-DIRECTED DNA POLYMERASE"/>
    <property type="match status" value="1"/>
</dbReference>
<dbReference type="AlphaFoldDB" id="A0A2N9HRW7"/>
<organism evidence="1">
    <name type="scientific">Fagus sylvatica</name>
    <name type="common">Beechnut</name>
    <dbReference type="NCBI Taxonomy" id="28930"/>
    <lineage>
        <taxon>Eukaryota</taxon>
        <taxon>Viridiplantae</taxon>
        <taxon>Streptophyta</taxon>
        <taxon>Embryophyta</taxon>
        <taxon>Tracheophyta</taxon>
        <taxon>Spermatophyta</taxon>
        <taxon>Magnoliopsida</taxon>
        <taxon>eudicotyledons</taxon>
        <taxon>Gunneridae</taxon>
        <taxon>Pentapetalae</taxon>
        <taxon>rosids</taxon>
        <taxon>fabids</taxon>
        <taxon>Fagales</taxon>
        <taxon>Fagaceae</taxon>
        <taxon>Fagus</taxon>
    </lineage>
</organism>
<dbReference type="EMBL" id="OIVN01003915">
    <property type="protein sequence ID" value="SPD14369.1"/>
    <property type="molecule type" value="Genomic_DNA"/>
</dbReference>
<protein>
    <recommendedName>
        <fullName evidence="2">Reverse transcriptase domain-containing protein</fullName>
    </recommendedName>
</protein>
<gene>
    <name evidence="1" type="ORF">FSB_LOCUS42251</name>
</gene>